<accession>A0A8J5I6S4</accession>
<gene>
    <name evidence="1" type="ORF">ZIOFF_003630</name>
</gene>
<dbReference type="Proteomes" id="UP000734854">
    <property type="component" value="Unassembled WGS sequence"/>
</dbReference>
<comment type="caution">
    <text evidence="1">The sequence shown here is derived from an EMBL/GenBank/DDBJ whole genome shotgun (WGS) entry which is preliminary data.</text>
</comment>
<evidence type="ECO:0000313" key="1">
    <source>
        <dbReference type="EMBL" id="KAG6538506.1"/>
    </source>
</evidence>
<sequence>MSLSPTVKATTLHDESVAHSKTATKAFSSIRQAMEEASSWGRTLYRLERMEEVERVLISAALRSHANLRNAPGETAAEVPTSGVAVFKPRSYEVLISDAARSLVCSLDDDKTSLEIDLPPLPSNISPYKIAGVTIGSSHDLPTGPVRSLFKSKEHIGF</sequence>
<dbReference type="EMBL" id="JACMSC010000001">
    <property type="protein sequence ID" value="KAG6538506.1"/>
    <property type="molecule type" value="Genomic_DNA"/>
</dbReference>
<proteinExistence type="predicted"/>
<protein>
    <submittedName>
        <fullName evidence="1">Uncharacterized protein</fullName>
    </submittedName>
</protein>
<dbReference type="InterPro" id="IPR044687">
    <property type="entry name" value="LPA3"/>
</dbReference>
<dbReference type="PANTHER" id="PTHR34051">
    <property type="entry name" value="PROTEIN LOW PSII ACCUMULATION 3, CHLOROPLASTIC"/>
    <property type="match status" value="1"/>
</dbReference>
<organism evidence="1 2">
    <name type="scientific">Zingiber officinale</name>
    <name type="common">Ginger</name>
    <name type="synonym">Amomum zingiber</name>
    <dbReference type="NCBI Taxonomy" id="94328"/>
    <lineage>
        <taxon>Eukaryota</taxon>
        <taxon>Viridiplantae</taxon>
        <taxon>Streptophyta</taxon>
        <taxon>Embryophyta</taxon>
        <taxon>Tracheophyta</taxon>
        <taxon>Spermatophyta</taxon>
        <taxon>Magnoliopsida</taxon>
        <taxon>Liliopsida</taxon>
        <taxon>Zingiberales</taxon>
        <taxon>Zingiberaceae</taxon>
        <taxon>Zingiber</taxon>
    </lineage>
</organism>
<dbReference type="PANTHER" id="PTHR34051:SF2">
    <property type="entry name" value="PROTEIN LPA3"/>
    <property type="match status" value="1"/>
</dbReference>
<name>A0A8J5I6S4_ZINOF</name>
<keyword evidence="2" id="KW-1185">Reference proteome</keyword>
<reference evidence="1 2" key="1">
    <citation type="submission" date="2020-08" db="EMBL/GenBank/DDBJ databases">
        <title>Plant Genome Project.</title>
        <authorList>
            <person name="Zhang R.-G."/>
        </authorList>
    </citation>
    <scope>NUCLEOTIDE SEQUENCE [LARGE SCALE GENOMIC DNA]</scope>
    <source>
        <tissue evidence="1">Rhizome</tissue>
    </source>
</reference>
<evidence type="ECO:0000313" key="2">
    <source>
        <dbReference type="Proteomes" id="UP000734854"/>
    </source>
</evidence>
<dbReference type="AlphaFoldDB" id="A0A8J5I6S4"/>